<sequence>MATGLRVSEARTLMWDDIITDDQNRPACIIRAENAKTGTTRVAALVEPAVYEHLTRRRDEVGGAYVVGAPLNPDTEWDRYNAQKALKAFYKDLARDCGVPLLETHRTHVWRTTLNTMYRTDVDALLRARTLGHSVDVNAQAYSDLSDLTTLYEAARARRREER</sequence>
<dbReference type="GO" id="GO:0015074">
    <property type="term" value="P:DNA integration"/>
    <property type="evidence" value="ECO:0007669"/>
    <property type="project" value="InterPro"/>
</dbReference>
<dbReference type="EMBL" id="JABZXS010000232">
    <property type="protein sequence ID" value="MBF1674278.1"/>
    <property type="molecule type" value="Genomic_DNA"/>
</dbReference>
<evidence type="ECO:0000313" key="5">
    <source>
        <dbReference type="EMBL" id="MBF1674278.1"/>
    </source>
</evidence>
<dbReference type="EMBL" id="JABZXR010000002">
    <property type="protein sequence ID" value="MBF1663104.1"/>
    <property type="molecule type" value="Genomic_DNA"/>
</dbReference>
<dbReference type="Pfam" id="PF00589">
    <property type="entry name" value="Phage_integrase"/>
    <property type="match status" value="1"/>
</dbReference>
<reference evidence="3" key="1">
    <citation type="submission" date="2020-04" db="EMBL/GenBank/DDBJ databases">
        <title>Deep metagenomics examines the oral microbiome during advanced dental caries in children, revealing novel taxa and co-occurrences with host molecules.</title>
        <authorList>
            <person name="Baker J.L."/>
            <person name="Morton J.T."/>
            <person name="Dinis M."/>
            <person name="Alvarez R."/>
            <person name="Tran N.C."/>
            <person name="Knight R."/>
            <person name="Edlund A."/>
        </authorList>
    </citation>
    <scope>NUCLEOTIDE SEQUENCE</scope>
    <source>
        <strain evidence="3">JCVI_39_bin.18</strain>
        <strain evidence="4">JCVI_44_bin.2</strain>
        <strain evidence="5">JCVI_47_bin.3</strain>
    </source>
</reference>
<evidence type="ECO:0000313" key="4">
    <source>
        <dbReference type="EMBL" id="MBF1663104.1"/>
    </source>
</evidence>
<dbReference type="CDD" id="cd00397">
    <property type="entry name" value="DNA_BRE_C"/>
    <property type="match status" value="1"/>
</dbReference>
<dbReference type="InterPro" id="IPR002104">
    <property type="entry name" value="Integrase_catalytic"/>
</dbReference>
<evidence type="ECO:0000313" key="6">
    <source>
        <dbReference type="Proteomes" id="UP000770330"/>
    </source>
</evidence>
<dbReference type="EMBL" id="JABZXO010000003">
    <property type="protein sequence ID" value="MBF1656780.1"/>
    <property type="molecule type" value="Genomic_DNA"/>
</dbReference>
<dbReference type="SUPFAM" id="SSF56349">
    <property type="entry name" value="DNA breaking-rejoining enzymes"/>
    <property type="match status" value="1"/>
</dbReference>
<feature type="domain" description="Tyr recombinase" evidence="2">
    <location>
        <begin position="1"/>
        <end position="156"/>
    </location>
</feature>
<name>A0A930KTN6_9MICC</name>
<proteinExistence type="predicted"/>
<dbReference type="Proteomes" id="UP000756427">
    <property type="component" value="Unassembled WGS sequence"/>
</dbReference>
<dbReference type="Proteomes" id="UP000785653">
    <property type="component" value="Unassembled WGS sequence"/>
</dbReference>
<dbReference type="AlphaFoldDB" id="A0A930KTN6"/>
<dbReference type="InterPro" id="IPR011010">
    <property type="entry name" value="DNA_brk_join_enz"/>
</dbReference>
<evidence type="ECO:0000256" key="1">
    <source>
        <dbReference type="ARBA" id="ARBA00023172"/>
    </source>
</evidence>
<protein>
    <submittedName>
        <fullName evidence="3">Site-specific integrase</fullName>
    </submittedName>
</protein>
<dbReference type="InterPro" id="IPR013762">
    <property type="entry name" value="Integrase-like_cat_sf"/>
</dbReference>
<keyword evidence="1" id="KW-0233">DNA recombination</keyword>
<dbReference type="GO" id="GO:0003677">
    <property type="term" value="F:DNA binding"/>
    <property type="evidence" value="ECO:0007669"/>
    <property type="project" value="InterPro"/>
</dbReference>
<evidence type="ECO:0000259" key="2">
    <source>
        <dbReference type="PROSITE" id="PS51898"/>
    </source>
</evidence>
<comment type="caution">
    <text evidence="3">The sequence shown here is derived from an EMBL/GenBank/DDBJ whole genome shotgun (WGS) entry which is preliminary data.</text>
</comment>
<dbReference type="PROSITE" id="PS51898">
    <property type="entry name" value="TYR_RECOMBINASE"/>
    <property type="match status" value="1"/>
</dbReference>
<dbReference type="GO" id="GO:0006310">
    <property type="term" value="P:DNA recombination"/>
    <property type="evidence" value="ECO:0007669"/>
    <property type="project" value="UniProtKB-KW"/>
</dbReference>
<organism evidence="3 6">
    <name type="scientific">Rothia mucilaginosa</name>
    <dbReference type="NCBI Taxonomy" id="43675"/>
    <lineage>
        <taxon>Bacteria</taxon>
        <taxon>Bacillati</taxon>
        <taxon>Actinomycetota</taxon>
        <taxon>Actinomycetes</taxon>
        <taxon>Micrococcales</taxon>
        <taxon>Micrococcaceae</taxon>
        <taxon>Rothia</taxon>
    </lineage>
</organism>
<evidence type="ECO:0000313" key="3">
    <source>
        <dbReference type="EMBL" id="MBF1656780.1"/>
    </source>
</evidence>
<accession>A0A930KTN6</accession>
<gene>
    <name evidence="3" type="ORF">HXO61_02450</name>
    <name evidence="4" type="ORF">HXO64_00915</name>
    <name evidence="5" type="ORF">HXO65_08775</name>
</gene>
<dbReference type="Gene3D" id="1.10.443.10">
    <property type="entry name" value="Intergrase catalytic core"/>
    <property type="match status" value="1"/>
</dbReference>
<dbReference type="Proteomes" id="UP000770330">
    <property type="component" value="Unassembled WGS sequence"/>
</dbReference>